<dbReference type="InterPro" id="IPR035965">
    <property type="entry name" value="PAS-like_dom_sf"/>
</dbReference>
<comment type="caution">
    <text evidence="3">The sequence shown here is derived from an EMBL/GenBank/DDBJ whole genome shotgun (WGS) entry which is preliminary data.</text>
</comment>
<accession>A0A5Y8WTU1</accession>
<dbReference type="InterPro" id="IPR000700">
    <property type="entry name" value="PAS-assoc_C"/>
</dbReference>
<keyword evidence="3" id="KW-0418">Kinase</keyword>
<keyword evidence="3" id="KW-0808">Transferase</keyword>
<gene>
    <name evidence="3" type="ORF">FZV55_04710</name>
</gene>
<reference evidence="3" key="1">
    <citation type="submission" date="2019-08" db="EMBL/GenBank/DDBJ databases">
        <authorList>
            <person name="Ashton P.M."/>
            <person name="Dallman T."/>
            <person name="Nair S."/>
            <person name="De Pinna E."/>
            <person name="Peters T."/>
            <person name="Grant K."/>
        </authorList>
    </citation>
    <scope>NUCLEOTIDE SEQUENCE</scope>
    <source>
        <strain evidence="3">262635</strain>
    </source>
</reference>
<feature type="domain" description="PAS" evidence="1">
    <location>
        <begin position="23"/>
        <end position="74"/>
    </location>
</feature>
<protein>
    <submittedName>
        <fullName evidence="3">PAS domain-containing sensor histidine kinase</fullName>
    </submittedName>
</protein>
<dbReference type="CDD" id="cd00130">
    <property type="entry name" value="PAS"/>
    <property type="match status" value="1"/>
</dbReference>
<organism evidence="3">
    <name type="scientific">Campylobacter jejuni</name>
    <dbReference type="NCBI Taxonomy" id="197"/>
    <lineage>
        <taxon>Bacteria</taxon>
        <taxon>Pseudomonadati</taxon>
        <taxon>Campylobacterota</taxon>
        <taxon>Epsilonproteobacteria</taxon>
        <taxon>Campylobacterales</taxon>
        <taxon>Campylobacteraceae</taxon>
        <taxon>Campylobacter</taxon>
    </lineage>
</organism>
<proteinExistence type="predicted"/>
<feature type="domain" description="PAC" evidence="2">
    <location>
        <begin position="75"/>
        <end position="129"/>
    </location>
</feature>
<dbReference type="PROSITE" id="PS50112">
    <property type="entry name" value="PAS"/>
    <property type="match status" value="1"/>
</dbReference>
<evidence type="ECO:0000259" key="1">
    <source>
        <dbReference type="PROSITE" id="PS50112"/>
    </source>
</evidence>
<feature type="non-terminal residue" evidence="3">
    <location>
        <position position="300"/>
    </location>
</feature>
<dbReference type="SUPFAM" id="SSF55785">
    <property type="entry name" value="PYP-like sensor domain (PAS domain)"/>
    <property type="match status" value="1"/>
</dbReference>
<name>A0A5Y8WTU1_CAMJU</name>
<dbReference type="GO" id="GO:0016301">
    <property type="term" value="F:kinase activity"/>
    <property type="evidence" value="ECO:0007669"/>
    <property type="project" value="UniProtKB-KW"/>
</dbReference>
<evidence type="ECO:0000313" key="3">
    <source>
        <dbReference type="EMBL" id="ECQ5679042.1"/>
    </source>
</evidence>
<dbReference type="PROSITE" id="PS50113">
    <property type="entry name" value="PAC"/>
    <property type="match status" value="1"/>
</dbReference>
<sequence>MKDFFKDQFFKALEKNTIFSRADVQGNLIFVSDKLCQISGYSKKELIGKKHSIFKHPDVEECYIEELLKKLSYKKPYQVIFKNIDKLGKTFYLETLLIPILDKNNELIEIVAFSHDVSNSFKLNEELALNHAKLRELSINLENTVKNHQQEFIQLGKKFEKKMQIALEKNEKDIKIAYEEILKSSLEQMISDIAHQWRQPLNELGIAMFQMKQNLKDEKGFAEIYSQSKDMIKNMSETIDVFRTLFNKGVEQCVFIKETLNKALEIAFETIEKNHVNINIVSKSDYEVLAYENGLIRVFL</sequence>
<dbReference type="Gene3D" id="1.10.287.130">
    <property type="match status" value="1"/>
</dbReference>
<dbReference type="NCBIfam" id="TIGR00229">
    <property type="entry name" value="sensory_box"/>
    <property type="match status" value="1"/>
</dbReference>
<evidence type="ECO:0000259" key="2">
    <source>
        <dbReference type="PROSITE" id="PS50113"/>
    </source>
</evidence>
<dbReference type="Gene3D" id="3.30.450.20">
    <property type="entry name" value="PAS domain"/>
    <property type="match status" value="1"/>
</dbReference>
<dbReference type="AlphaFoldDB" id="A0A5Y8WTU1"/>
<dbReference type="EMBL" id="AAKBYF010000045">
    <property type="protein sequence ID" value="ECQ5679042.1"/>
    <property type="molecule type" value="Genomic_DNA"/>
</dbReference>
<dbReference type="InterPro" id="IPR000014">
    <property type="entry name" value="PAS"/>
</dbReference>
<dbReference type="Pfam" id="PF13426">
    <property type="entry name" value="PAS_9"/>
    <property type="match status" value="1"/>
</dbReference>